<sequence length="393" mass="43528">MTGPDPLQINTRIRENAQSLASALEQHMLKSFAPDARKQLRLFSAGEAAQLLGISPSFLRKLHFEDRVADVHTSPGGRRHYSVADMNAIRTVLEGTAKTQGSYLSGRRPGDKVQVLSFLNFKGGSGKTTSAIHAAQRLALKGYRVLAVDIDPQASMTTLFGYQPEFDFLHSGSIYDAIRYQDPLPFSQIIQKTYFTGLDLAPGGLYLQEFEHETPQALRHNVQPPFYARMAAALQEVEADYDVIIFDCPPQLGYLTMAALCASTGVLITIVPNMLDVASMSQFLQMSADLLDVVSNAGAQLELDFLRFLINRYEPSDGPQQQVVAFLRQLFGAEVMVAPMLKSTAISDAGLTQQTVYEVERNAFHRNTYDRAVDSLNAVNDEIEMLIQQAWGR</sequence>
<organism evidence="2 3">
    <name type="scientific">Puniceibacterium antarcticum</name>
    <dbReference type="NCBI Taxonomy" id="1206336"/>
    <lineage>
        <taxon>Bacteria</taxon>
        <taxon>Pseudomonadati</taxon>
        <taxon>Pseudomonadota</taxon>
        <taxon>Alphaproteobacteria</taxon>
        <taxon>Rhodobacterales</taxon>
        <taxon>Paracoccaceae</taxon>
        <taxon>Puniceibacterium</taxon>
    </lineage>
</organism>
<evidence type="ECO:0000313" key="3">
    <source>
        <dbReference type="Proteomes" id="UP000231259"/>
    </source>
</evidence>
<reference evidence="2 3" key="1">
    <citation type="submission" date="2013-09" db="EMBL/GenBank/DDBJ databases">
        <title>Genome sequencing of Phaeobacter antarcticus sp. nov. SM1211.</title>
        <authorList>
            <person name="Zhang X.-Y."/>
            <person name="Liu C."/>
            <person name="Chen X.-L."/>
            <person name="Xie B.-B."/>
            <person name="Qin Q.-L."/>
            <person name="Rong J.-C."/>
            <person name="Zhang Y.-Z."/>
        </authorList>
    </citation>
    <scope>NUCLEOTIDE SEQUENCE [LARGE SCALE GENOMIC DNA]</scope>
    <source>
        <strain evidence="2 3">SM1211</strain>
    </source>
</reference>
<name>A0A2G8RHL2_9RHOB</name>
<dbReference type="InterPro" id="IPR027417">
    <property type="entry name" value="P-loop_NTPase"/>
</dbReference>
<keyword evidence="3" id="KW-1185">Reference proteome</keyword>
<dbReference type="InterPro" id="IPR025669">
    <property type="entry name" value="AAA_dom"/>
</dbReference>
<dbReference type="PANTHER" id="PTHR13696:SF98">
    <property type="entry name" value="PLASMID PARTITION PROTEIN A"/>
    <property type="match status" value="1"/>
</dbReference>
<dbReference type="InterPro" id="IPR050678">
    <property type="entry name" value="DNA_Partitioning_ATPase"/>
</dbReference>
<evidence type="ECO:0000313" key="2">
    <source>
        <dbReference type="EMBL" id="PIL21020.1"/>
    </source>
</evidence>
<dbReference type="CDD" id="cd02042">
    <property type="entry name" value="ParAB_family"/>
    <property type="match status" value="1"/>
</dbReference>
<dbReference type="Proteomes" id="UP000231259">
    <property type="component" value="Unassembled WGS sequence"/>
</dbReference>
<comment type="caution">
    <text evidence="2">The sequence shown here is derived from an EMBL/GenBank/DDBJ whole genome shotgun (WGS) entry which is preliminary data.</text>
</comment>
<dbReference type="SUPFAM" id="SSF46955">
    <property type="entry name" value="Putative DNA-binding domain"/>
    <property type="match status" value="1"/>
</dbReference>
<dbReference type="AlphaFoldDB" id="A0A2G8RHL2"/>
<accession>A0A2G8RHL2</accession>
<feature type="domain" description="AAA" evidence="1">
    <location>
        <begin position="114"/>
        <end position="286"/>
    </location>
</feature>
<dbReference type="InterPro" id="IPR017818">
    <property type="entry name" value="Plasmid_partition_RepA"/>
</dbReference>
<dbReference type="Pfam" id="PF13614">
    <property type="entry name" value="AAA_31"/>
    <property type="match status" value="1"/>
</dbReference>
<dbReference type="InterPro" id="IPR009061">
    <property type="entry name" value="DNA-bd_dom_put_sf"/>
</dbReference>
<gene>
    <name evidence="2" type="ORF">P775_06530</name>
</gene>
<dbReference type="EMBL" id="AWWI01000048">
    <property type="protein sequence ID" value="PIL21020.1"/>
    <property type="molecule type" value="Genomic_DNA"/>
</dbReference>
<dbReference type="PANTHER" id="PTHR13696">
    <property type="entry name" value="P-LOOP CONTAINING NUCLEOSIDE TRIPHOSPHATE HYDROLASE"/>
    <property type="match status" value="1"/>
</dbReference>
<dbReference type="OrthoDB" id="9777757at2"/>
<dbReference type="Gene3D" id="1.10.1660.10">
    <property type="match status" value="1"/>
</dbReference>
<dbReference type="NCBIfam" id="TIGR03453">
    <property type="entry name" value="partition_RepA"/>
    <property type="match status" value="1"/>
</dbReference>
<protein>
    <submittedName>
        <fullName evidence="2">Chromosome partitioning protein ParA</fullName>
    </submittedName>
</protein>
<evidence type="ECO:0000259" key="1">
    <source>
        <dbReference type="Pfam" id="PF13614"/>
    </source>
</evidence>
<dbReference type="RefSeq" id="WP_099910180.1">
    <property type="nucleotide sequence ID" value="NZ_AWWI01000048.1"/>
</dbReference>
<dbReference type="Gene3D" id="3.40.50.300">
    <property type="entry name" value="P-loop containing nucleotide triphosphate hydrolases"/>
    <property type="match status" value="1"/>
</dbReference>
<proteinExistence type="predicted"/>
<dbReference type="SUPFAM" id="SSF52540">
    <property type="entry name" value="P-loop containing nucleoside triphosphate hydrolases"/>
    <property type="match status" value="1"/>
</dbReference>